<gene>
    <name evidence="7" type="ORF">NEMVEDRAFT_v1g6230</name>
</gene>
<accession>A7T735</accession>
<evidence type="ECO:0000256" key="2">
    <source>
        <dbReference type="ARBA" id="ARBA00023157"/>
    </source>
</evidence>
<dbReference type="Pfam" id="PF00053">
    <property type="entry name" value="EGF_laminin"/>
    <property type="match status" value="1"/>
</dbReference>
<dbReference type="SMART" id="SM00180">
    <property type="entry name" value="EGF_Lam"/>
    <property type="match status" value="1"/>
</dbReference>
<dbReference type="PhylomeDB" id="A7T735"/>
<dbReference type="SUPFAM" id="SSF57196">
    <property type="entry name" value="EGF/Laminin"/>
    <property type="match status" value="1"/>
</dbReference>
<feature type="disulfide bond" evidence="5">
    <location>
        <begin position="43"/>
        <end position="52"/>
    </location>
</feature>
<evidence type="ECO:0000313" key="7">
    <source>
        <dbReference type="EMBL" id="EDO28218.1"/>
    </source>
</evidence>
<dbReference type="EMBL" id="DS471852">
    <property type="protein sequence ID" value="EDO28218.1"/>
    <property type="molecule type" value="Genomic_DNA"/>
</dbReference>
<dbReference type="CDD" id="cd00055">
    <property type="entry name" value="EGF_Lam"/>
    <property type="match status" value="1"/>
</dbReference>
<dbReference type="FunFam" id="2.10.25.10:FF:000011">
    <property type="entry name" value="Cadherin EGF LAG seven-pass G-type receptor"/>
    <property type="match status" value="1"/>
</dbReference>
<dbReference type="Proteomes" id="UP000001593">
    <property type="component" value="Unassembled WGS sequence"/>
</dbReference>
<evidence type="ECO:0000256" key="4">
    <source>
        <dbReference type="ARBA" id="ARBA00023292"/>
    </source>
</evidence>
<evidence type="ECO:0000256" key="1">
    <source>
        <dbReference type="ARBA" id="ARBA00022737"/>
    </source>
</evidence>
<keyword evidence="1" id="KW-0677">Repeat</keyword>
<dbReference type="InterPro" id="IPR002049">
    <property type="entry name" value="LE_dom"/>
</dbReference>
<evidence type="ECO:0000256" key="5">
    <source>
        <dbReference type="PROSITE-ProRule" id="PRU00460"/>
    </source>
</evidence>
<evidence type="ECO:0000256" key="3">
    <source>
        <dbReference type="ARBA" id="ARBA00023180"/>
    </source>
</evidence>
<dbReference type="AlphaFoldDB" id="A7T735"/>
<dbReference type="Gene3D" id="2.10.25.10">
    <property type="entry name" value="Laminin"/>
    <property type="match status" value="1"/>
</dbReference>
<dbReference type="HOGENOM" id="CLU_3038396_0_0_1"/>
<dbReference type="InterPro" id="IPR050440">
    <property type="entry name" value="Laminin/Netrin_ECM"/>
</dbReference>
<keyword evidence="8" id="KW-1185">Reference proteome</keyword>
<feature type="non-terminal residue" evidence="7">
    <location>
        <position position="62"/>
    </location>
</feature>
<keyword evidence="3" id="KW-0325">Glycoprotein</keyword>
<keyword evidence="2 5" id="KW-1015">Disulfide bond</keyword>
<proteinExistence type="predicted"/>
<comment type="caution">
    <text evidence="5">Lacks conserved residue(s) required for the propagation of feature annotation.</text>
</comment>
<dbReference type="OMA" id="YYALEER"/>
<evidence type="ECO:0000313" key="8">
    <source>
        <dbReference type="Proteomes" id="UP000001593"/>
    </source>
</evidence>
<evidence type="ECO:0000259" key="6">
    <source>
        <dbReference type="PROSITE" id="PS50027"/>
    </source>
</evidence>
<sequence>PECVRCKPQYWGLSKDGCKDCNCFPQGITNNGTCNQTTGQCECRANVTGRQCDSCADTFWGY</sequence>
<feature type="domain" description="Laminin EGF-like" evidence="6">
    <location>
        <begin position="21"/>
        <end position="62"/>
    </location>
</feature>
<reference evidence="7 8" key="1">
    <citation type="journal article" date="2007" name="Science">
        <title>Sea anemone genome reveals ancestral eumetazoan gene repertoire and genomic organization.</title>
        <authorList>
            <person name="Putnam N.H."/>
            <person name="Srivastava M."/>
            <person name="Hellsten U."/>
            <person name="Dirks B."/>
            <person name="Chapman J."/>
            <person name="Salamov A."/>
            <person name="Terry A."/>
            <person name="Shapiro H."/>
            <person name="Lindquist E."/>
            <person name="Kapitonov V.V."/>
            <person name="Jurka J."/>
            <person name="Genikhovich G."/>
            <person name="Grigoriev I.V."/>
            <person name="Lucas S.M."/>
            <person name="Steele R.E."/>
            <person name="Finnerty J.R."/>
            <person name="Technau U."/>
            <person name="Martindale M.Q."/>
            <person name="Rokhsar D.S."/>
        </authorList>
    </citation>
    <scope>NUCLEOTIDE SEQUENCE [LARGE SCALE GENOMIC DNA]</scope>
    <source>
        <strain evidence="8">CH2 X CH6</strain>
    </source>
</reference>
<keyword evidence="4 5" id="KW-0424">Laminin EGF-like domain</keyword>
<dbReference type="InParanoid" id="A7T735"/>
<dbReference type="STRING" id="45351.A7T735"/>
<dbReference type="PANTHER" id="PTHR10574">
    <property type="entry name" value="NETRIN/LAMININ-RELATED"/>
    <property type="match status" value="1"/>
</dbReference>
<dbReference type="PROSITE" id="PS50027">
    <property type="entry name" value="EGF_LAM_2"/>
    <property type="match status" value="1"/>
</dbReference>
<feature type="non-terminal residue" evidence="7">
    <location>
        <position position="1"/>
    </location>
</feature>
<name>A7T735_NEMVE</name>
<dbReference type="PRINTS" id="PR00011">
    <property type="entry name" value="EGFLAMININ"/>
</dbReference>
<organism evidence="7 8">
    <name type="scientific">Nematostella vectensis</name>
    <name type="common">Starlet sea anemone</name>
    <dbReference type="NCBI Taxonomy" id="45351"/>
    <lineage>
        <taxon>Eukaryota</taxon>
        <taxon>Metazoa</taxon>
        <taxon>Cnidaria</taxon>
        <taxon>Anthozoa</taxon>
        <taxon>Hexacorallia</taxon>
        <taxon>Actiniaria</taxon>
        <taxon>Edwardsiidae</taxon>
        <taxon>Nematostella</taxon>
    </lineage>
</organism>
<protein>
    <recommendedName>
        <fullName evidence="6">Laminin EGF-like domain-containing protein</fullName>
    </recommendedName>
</protein>
<dbReference type="PANTHER" id="PTHR10574:SF440">
    <property type="entry name" value="LAMININ EGF-LIKE DOMAIN-CONTAINING PROTEIN"/>
    <property type="match status" value="1"/>
</dbReference>